<evidence type="ECO:0000256" key="1">
    <source>
        <dbReference type="SAM" id="SignalP"/>
    </source>
</evidence>
<gene>
    <name evidence="4" type="ORF">ACFO4R_07455</name>
</gene>
<evidence type="ECO:0000313" key="4">
    <source>
        <dbReference type="EMBL" id="MFC4804916.1"/>
    </source>
</evidence>
<proteinExistence type="predicted"/>
<feature type="domain" description="Peptidoglycan beta-N-acetylmuramidase NamZ C-terminal" evidence="3">
    <location>
        <begin position="281"/>
        <end position="423"/>
    </location>
</feature>
<feature type="signal peptide" evidence="1">
    <location>
        <begin position="1"/>
        <end position="23"/>
    </location>
</feature>
<dbReference type="Pfam" id="PF20732">
    <property type="entry name" value="NamZ_C"/>
    <property type="match status" value="1"/>
</dbReference>
<dbReference type="Proteomes" id="UP001595916">
    <property type="component" value="Unassembled WGS sequence"/>
</dbReference>
<dbReference type="EMBL" id="JBHSHL010000025">
    <property type="protein sequence ID" value="MFC4804916.1"/>
    <property type="molecule type" value="Genomic_DNA"/>
</dbReference>
<protein>
    <submittedName>
        <fullName evidence="4">DUF1343 domain-containing protein</fullName>
    </submittedName>
</protein>
<dbReference type="PANTHER" id="PTHR42915">
    <property type="entry name" value="HYPOTHETICAL 460 KDA PROTEIN IN FEUA-SIGW INTERGENIC REGION [PRECURSOR]"/>
    <property type="match status" value="1"/>
</dbReference>
<feature type="chain" id="PRO_5045298581" evidence="1">
    <location>
        <begin position="24"/>
        <end position="424"/>
    </location>
</feature>
<name>A0ABV9QMM4_9FIRM</name>
<reference evidence="5" key="1">
    <citation type="journal article" date="2019" name="Int. J. Syst. Evol. Microbiol.">
        <title>The Global Catalogue of Microorganisms (GCM) 10K type strain sequencing project: providing services to taxonomists for standard genome sequencing and annotation.</title>
        <authorList>
            <consortium name="The Broad Institute Genomics Platform"/>
            <consortium name="The Broad Institute Genome Sequencing Center for Infectious Disease"/>
            <person name="Wu L."/>
            <person name="Ma J."/>
        </authorList>
    </citation>
    <scope>NUCLEOTIDE SEQUENCE [LARGE SCALE GENOMIC DNA]</scope>
    <source>
        <strain evidence="5">CCUG 46385</strain>
    </source>
</reference>
<dbReference type="RefSeq" id="WP_379788445.1">
    <property type="nucleotide sequence ID" value="NZ_JBHSHL010000025.1"/>
</dbReference>
<dbReference type="InterPro" id="IPR048503">
    <property type="entry name" value="NamZ_C"/>
</dbReference>
<dbReference type="PIRSF" id="PIRSF016719">
    <property type="entry name" value="UCP016719"/>
    <property type="match status" value="1"/>
</dbReference>
<feature type="domain" description="Peptidoglycan beta-N-acetylmuramidase NamZ N-terminal" evidence="2">
    <location>
        <begin position="78"/>
        <end position="277"/>
    </location>
</feature>
<keyword evidence="5" id="KW-1185">Reference proteome</keyword>
<evidence type="ECO:0000313" key="5">
    <source>
        <dbReference type="Proteomes" id="UP001595916"/>
    </source>
</evidence>
<dbReference type="InterPro" id="IPR048502">
    <property type="entry name" value="NamZ_N"/>
</dbReference>
<dbReference type="Gene3D" id="3.90.1150.140">
    <property type="match status" value="1"/>
</dbReference>
<organism evidence="4 5">
    <name type="scientific">Filifactor villosus</name>
    <dbReference type="NCBI Taxonomy" id="29374"/>
    <lineage>
        <taxon>Bacteria</taxon>
        <taxon>Bacillati</taxon>
        <taxon>Bacillota</taxon>
        <taxon>Clostridia</taxon>
        <taxon>Peptostreptococcales</taxon>
        <taxon>Filifactoraceae</taxon>
        <taxon>Filifactor</taxon>
    </lineage>
</organism>
<dbReference type="Gene3D" id="3.40.50.12170">
    <property type="entry name" value="Uncharacterised protein PF07075, DUF1343"/>
    <property type="match status" value="1"/>
</dbReference>
<dbReference type="PANTHER" id="PTHR42915:SF1">
    <property type="entry name" value="PEPTIDOGLYCAN BETA-N-ACETYLMURAMIDASE NAMZ"/>
    <property type="match status" value="1"/>
</dbReference>
<comment type="caution">
    <text evidence="4">The sequence shown here is derived from an EMBL/GenBank/DDBJ whole genome shotgun (WGS) entry which is preliminary data.</text>
</comment>
<accession>A0ABV9QMM4</accession>
<dbReference type="InterPro" id="IPR008302">
    <property type="entry name" value="NamZ"/>
</dbReference>
<evidence type="ECO:0000259" key="2">
    <source>
        <dbReference type="Pfam" id="PF07075"/>
    </source>
</evidence>
<evidence type="ECO:0000259" key="3">
    <source>
        <dbReference type="Pfam" id="PF20732"/>
    </source>
</evidence>
<keyword evidence="1" id="KW-0732">Signal</keyword>
<sequence>MKKKFLIFVLLLSVLLQTGVSFAQESVRDVFDYLDSVLILHEGRSSLSNSNTASRGRVILGNEVLFTDFEHLISGKRIGLVTNQTGVNSRGESTVDKLYNHPSARLVATYAPEHGLDGKTKAGAYVMSYTDTKRNLPVYSLYGKTRQPSAQMLEGIDLLIFDMQDIGSRTYTYMSTLNYVMKAGAKHNIPILVLDRPNPLGGTIVEGHVAKDKYLTFVGVDNLPLAHGMTCGELARFFNRKIHADLTVIPMKNYSRSMIWQDTGLPFAQTSPNIPDIESAFLYMATGMGEGTGIGQANKFHWIGGKNIDSVKFADSLNRSGLSGVRFEPATINDRGGVKVIITDYHTFNPAKTGIYALATANLLRPIQVPSEKNGVIPMFEKLFGSDAMGKSLKKKLSGEEIVESYQKELNTFKALRQQYLIYP</sequence>
<dbReference type="Pfam" id="PF07075">
    <property type="entry name" value="NamZ_N"/>
    <property type="match status" value="1"/>
</dbReference>